<keyword evidence="1" id="KW-0175">Coiled coil</keyword>
<sequence>MEQRPEIQTGSVKLLGPDDDWRNRSNLQNMSISELVSELRDTFIQSDFDVVEEALVSREAMLKAEIKEKKKELKLLEEKFQMERLEKVSVDMELKRVKEERCKKELVKNCGVVKGELGFGRCIVEGMKKRKVVDLEDEKVEEKRRIVEQRMNDGGGGSDNRLTCSSGAVQKNLATKLVEPKKEFVSSREFVANMNILDGLDSDSSSSSSSFDKFDMDISHCTSFKSNKNMKTNAS</sequence>
<gene>
    <name evidence="2" type="ORF">MtrunA17_Chr3g0101561</name>
</gene>
<dbReference type="EMBL" id="PSQE01000003">
    <property type="protein sequence ID" value="RHN67325.1"/>
    <property type="molecule type" value="Genomic_DNA"/>
</dbReference>
<evidence type="ECO:0000313" key="2">
    <source>
        <dbReference type="EMBL" id="RHN67325.1"/>
    </source>
</evidence>
<protein>
    <submittedName>
        <fullName evidence="2">Uncharacterized protein</fullName>
    </submittedName>
</protein>
<dbReference type="Gramene" id="rna15505">
    <property type="protein sequence ID" value="RHN67325.1"/>
    <property type="gene ID" value="gene15505"/>
</dbReference>
<comment type="caution">
    <text evidence="2">The sequence shown here is derived from an EMBL/GenBank/DDBJ whole genome shotgun (WGS) entry which is preliminary data.</text>
</comment>
<reference evidence="2" key="1">
    <citation type="journal article" date="2018" name="Nat. Plants">
        <title>Whole-genome landscape of Medicago truncatula symbiotic genes.</title>
        <authorList>
            <person name="Pecrix Y."/>
            <person name="Gamas P."/>
            <person name="Carrere S."/>
        </authorList>
    </citation>
    <scope>NUCLEOTIDE SEQUENCE</scope>
    <source>
        <tissue evidence="2">Leaves</tissue>
    </source>
</reference>
<proteinExistence type="predicted"/>
<dbReference type="AlphaFoldDB" id="A0A396ITN7"/>
<evidence type="ECO:0000256" key="1">
    <source>
        <dbReference type="SAM" id="Coils"/>
    </source>
</evidence>
<accession>A0A396ITN7</accession>
<name>A0A396ITN7_MEDTR</name>
<organism evidence="2">
    <name type="scientific">Medicago truncatula</name>
    <name type="common">Barrel medic</name>
    <name type="synonym">Medicago tribuloides</name>
    <dbReference type="NCBI Taxonomy" id="3880"/>
    <lineage>
        <taxon>Eukaryota</taxon>
        <taxon>Viridiplantae</taxon>
        <taxon>Streptophyta</taxon>
        <taxon>Embryophyta</taxon>
        <taxon>Tracheophyta</taxon>
        <taxon>Spermatophyta</taxon>
        <taxon>Magnoliopsida</taxon>
        <taxon>eudicotyledons</taxon>
        <taxon>Gunneridae</taxon>
        <taxon>Pentapetalae</taxon>
        <taxon>rosids</taxon>
        <taxon>fabids</taxon>
        <taxon>Fabales</taxon>
        <taxon>Fabaceae</taxon>
        <taxon>Papilionoideae</taxon>
        <taxon>50 kb inversion clade</taxon>
        <taxon>NPAAA clade</taxon>
        <taxon>Hologalegina</taxon>
        <taxon>IRL clade</taxon>
        <taxon>Trifolieae</taxon>
        <taxon>Medicago</taxon>
    </lineage>
</organism>
<feature type="coiled-coil region" evidence="1">
    <location>
        <begin position="59"/>
        <end position="86"/>
    </location>
</feature>
<dbReference type="Proteomes" id="UP000265566">
    <property type="component" value="Chromosome 3"/>
</dbReference>